<keyword evidence="1" id="KW-0175">Coiled coil</keyword>
<protein>
    <submittedName>
        <fullName evidence="4">Chromosome partition protein Smc</fullName>
    </submittedName>
</protein>
<dbReference type="KEGG" id="gaz:Pan241w_59290"/>
<evidence type="ECO:0000256" key="2">
    <source>
        <dbReference type="SAM" id="MobiDB-lite"/>
    </source>
</evidence>
<gene>
    <name evidence="4" type="primary">smc_6</name>
    <name evidence="4" type="ORF">Pan241w_59290</name>
</gene>
<evidence type="ECO:0000313" key="5">
    <source>
        <dbReference type="Proteomes" id="UP000317171"/>
    </source>
</evidence>
<feature type="region of interest" description="Disordered" evidence="2">
    <location>
        <begin position="210"/>
        <end position="229"/>
    </location>
</feature>
<name>A0A517RPI9_9PLAN</name>
<dbReference type="OrthoDB" id="291591at2"/>
<reference evidence="4 5" key="1">
    <citation type="submission" date="2019-02" db="EMBL/GenBank/DDBJ databases">
        <title>Deep-cultivation of Planctomycetes and their phenomic and genomic characterization uncovers novel biology.</title>
        <authorList>
            <person name="Wiegand S."/>
            <person name="Jogler M."/>
            <person name="Boedeker C."/>
            <person name="Pinto D."/>
            <person name="Vollmers J."/>
            <person name="Rivas-Marin E."/>
            <person name="Kohn T."/>
            <person name="Peeters S.H."/>
            <person name="Heuer A."/>
            <person name="Rast P."/>
            <person name="Oberbeckmann S."/>
            <person name="Bunk B."/>
            <person name="Jeske O."/>
            <person name="Meyerdierks A."/>
            <person name="Storesund J.E."/>
            <person name="Kallscheuer N."/>
            <person name="Luecker S."/>
            <person name="Lage O.M."/>
            <person name="Pohl T."/>
            <person name="Merkel B.J."/>
            <person name="Hornburger P."/>
            <person name="Mueller R.-W."/>
            <person name="Bruemmer F."/>
            <person name="Labrenz M."/>
            <person name="Spormann A.M."/>
            <person name="Op den Camp H."/>
            <person name="Overmann J."/>
            <person name="Amann R."/>
            <person name="Jetten M.S.M."/>
            <person name="Mascher T."/>
            <person name="Medema M.H."/>
            <person name="Devos D.P."/>
            <person name="Kaster A.-K."/>
            <person name="Ovreas L."/>
            <person name="Rohde M."/>
            <person name="Galperin M.Y."/>
            <person name="Jogler C."/>
        </authorList>
    </citation>
    <scope>NUCLEOTIDE SEQUENCE [LARGE SCALE GENOMIC DNA]</scope>
    <source>
        <strain evidence="4 5">Pan241w</strain>
    </source>
</reference>
<feature type="coiled-coil region" evidence="1">
    <location>
        <begin position="77"/>
        <end position="143"/>
    </location>
</feature>
<feature type="compositionally biased region" description="Polar residues" evidence="2">
    <location>
        <begin position="218"/>
        <end position="229"/>
    </location>
</feature>
<dbReference type="EMBL" id="CP036269">
    <property type="protein sequence ID" value="QDT45801.1"/>
    <property type="molecule type" value="Genomic_DNA"/>
</dbReference>
<keyword evidence="3" id="KW-0732">Signal</keyword>
<organism evidence="4 5">
    <name type="scientific">Gimesia alba</name>
    <dbReference type="NCBI Taxonomy" id="2527973"/>
    <lineage>
        <taxon>Bacteria</taxon>
        <taxon>Pseudomonadati</taxon>
        <taxon>Planctomycetota</taxon>
        <taxon>Planctomycetia</taxon>
        <taxon>Planctomycetales</taxon>
        <taxon>Planctomycetaceae</taxon>
        <taxon>Gimesia</taxon>
    </lineage>
</organism>
<dbReference type="Gene3D" id="1.10.287.1490">
    <property type="match status" value="1"/>
</dbReference>
<dbReference type="Proteomes" id="UP000317171">
    <property type="component" value="Chromosome"/>
</dbReference>
<dbReference type="RefSeq" id="WP_145222770.1">
    <property type="nucleotide sequence ID" value="NZ_CP036269.1"/>
</dbReference>
<feature type="chain" id="PRO_5022066235" evidence="3">
    <location>
        <begin position="24"/>
        <end position="229"/>
    </location>
</feature>
<keyword evidence="5" id="KW-1185">Reference proteome</keyword>
<evidence type="ECO:0000313" key="4">
    <source>
        <dbReference type="EMBL" id="QDT45801.1"/>
    </source>
</evidence>
<evidence type="ECO:0000256" key="1">
    <source>
        <dbReference type="SAM" id="Coils"/>
    </source>
</evidence>
<proteinExistence type="predicted"/>
<dbReference type="AlphaFoldDB" id="A0A517RPI9"/>
<sequence length="229" mass="25839" precursor="true">MTRFSKILLVLVLFTSLAFMGFAAVSSVGGPNWEKEKDSMTDYLFEFQPGENPTWSVKTRRGGEQISSSPVLAKVIVAAQKDKIQKQNEKIDQVTKSIPPLENAIKNWTTINKVDREAMDLKAADLRGKISALETEIAQLANEGIKISQQTLEVNQQASERRADVFRLQDQIDEIRNEKYLTQEQQKTLRDYIARIEGKVQRLQRQKESLEKAVQGAGDSSQGKVVTQK</sequence>
<feature type="signal peptide" evidence="3">
    <location>
        <begin position="1"/>
        <end position="23"/>
    </location>
</feature>
<accession>A0A517RPI9</accession>
<evidence type="ECO:0000256" key="3">
    <source>
        <dbReference type="SAM" id="SignalP"/>
    </source>
</evidence>